<dbReference type="PRINTS" id="PR00171">
    <property type="entry name" value="SUGRTRNSPORT"/>
</dbReference>
<feature type="domain" description="Major facilitator superfamily (MFS) profile" evidence="8">
    <location>
        <begin position="51"/>
        <end position="524"/>
    </location>
</feature>
<keyword evidence="10" id="KW-1185">Reference proteome</keyword>
<dbReference type="RefSeq" id="XP_037144440.1">
    <property type="nucleotide sequence ID" value="XM_037288545.1"/>
</dbReference>
<evidence type="ECO:0000256" key="1">
    <source>
        <dbReference type="ARBA" id="ARBA00004141"/>
    </source>
</evidence>
<feature type="transmembrane region" description="Helical" evidence="7">
    <location>
        <begin position="49"/>
        <end position="73"/>
    </location>
</feature>
<feature type="transmembrane region" description="Helical" evidence="7">
    <location>
        <begin position="435"/>
        <end position="456"/>
    </location>
</feature>
<dbReference type="Pfam" id="PF00083">
    <property type="entry name" value="Sugar_tr"/>
    <property type="match status" value="2"/>
</dbReference>
<comment type="similarity">
    <text evidence="2">Belongs to the major facilitator superfamily. Sugar transporter (TC 2.A.1.1) family.</text>
</comment>
<gene>
    <name evidence="9" type="ORF">HG535_0D04200</name>
</gene>
<keyword evidence="5 7" id="KW-1133">Transmembrane helix</keyword>
<evidence type="ECO:0000256" key="7">
    <source>
        <dbReference type="SAM" id="Phobius"/>
    </source>
</evidence>
<reference evidence="9 10" key="1">
    <citation type="submission" date="2020-07" db="EMBL/GenBank/DDBJ databases">
        <title>The yeast mating-type switching endonuclease HO is a domesticated member of an unorthodox homing genetic element family.</title>
        <authorList>
            <person name="Coughlan A.Y."/>
            <person name="Lombardi L."/>
            <person name="Braun-Galleani S."/>
            <person name="Martos A.R."/>
            <person name="Galeote V."/>
            <person name="Bigey F."/>
            <person name="Dequin S."/>
            <person name="Byrne K.P."/>
            <person name="Wolfe K.H."/>
        </authorList>
    </citation>
    <scope>NUCLEOTIDE SEQUENCE [LARGE SCALE GENOMIC DNA]</scope>
    <source>
        <strain evidence="9 10">NRRL Y-6702</strain>
    </source>
</reference>
<evidence type="ECO:0000256" key="2">
    <source>
        <dbReference type="ARBA" id="ARBA00010992"/>
    </source>
</evidence>
<evidence type="ECO:0000256" key="5">
    <source>
        <dbReference type="ARBA" id="ARBA00022989"/>
    </source>
</evidence>
<feature type="transmembrane region" description="Helical" evidence="7">
    <location>
        <begin position="207"/>
        <end position="229"/>
    </location>
</feature>
<dbReference type="PANTHER" id="PTHR48020">
    <property type="entry name" value="PROTON MYO-INOSITOL COTRANSPORTER"/>
    <property type="match status" value="1"/>
</dbReference>
<feature type="transmembrane region" description="Helical" evidence="7">
    <location>
        <begin position="468"/>
        <end position="490"/>
    </location>
</feature>
<dbReference type="InterPro" id="IPR005828">
    <property type="entry name" value="MFS_sugar_transport-like"/>
</dbReference>
<keyword evidence="4 7" id="KW-0812">Transmembrane</keyword>
<evidence type="ECO:0000256" key="4">
    <source>
        <dbReference type="ARBA" id="ARBA00022692"/>
    </source>
</evidence>
<dbReference type="InterPro" id="IPR003663">
    <property type="entry name" value="Sugar/inositol_transpt"/>
</dbReference>
<feature type="transmembrane region" description="Helical" evidence="7">
    <location>
        <begin position="93"/>
        <end position="110"/>
    </location>
</feature>
<dbReference type="GO" id="GO:0016020">
    <property type="term" value="C:membrane"/>
    <property type="evidence" value="ECO:0007669"/>
    <property type="project" value="UniProtKB-SubCell"/>
</dbReference>
<dbReference type="InterPro" id="IPR005829">
    <property type="entry name" value="Sugar_transporter_CS"/>
</dbReference>
<dbReference type="InterPro" id="IPR050814">
    <property type="entry name" value="Myo-inositol_Transporter"/>
</dbReference>
<dbReference type="InterPro" id="IPR020846">
    <property type="entry name" value="MFS_dom"/>
</dbReference>
<evidence type="ECO:0000256" key="6">
    <source>
        <dbReference type="ARBA" id="ARBA00023136"/>
    </source>
</evidence>
<feature type="transmembrane region" description="Helical" evidence="7">
    <location>
        <begin position="410"/>
        <end position="429"/>
    </location>
</feature>
<dbReference type="OrthoDB" id="5290825at2759"/>
<keyword evidence="3" id="KW-0813">Transport</keyword>
<feature type="transmembrane region" description="Helical" evidence="7">
    <location>
        <begin position="502"/>
        <end position="520"/>
    </location>
</feature>
<dbReference type="KEGG" id="zmk:HG535_0D04200"/>
<comment type="subcellular location">
    <subcellularLocation>
        <location evidence="1">Membrane</location>
        <topology evidence="1">Multi-pass membrane protein</topology>
    </subcellularLocation>
</comment>
<dbReference type="SUPFAM" id="SSF103473">
    <property type="entry name" value="MFS general substrate transporter"/>
    <property type="match status" value="1"/>
</dbReference>
<evidence type="ECO:0000313" key="10">
    <source>
        <dbReference type="Proteomes" id="UP000509704"/>
    </source>
</evidence>
<feature type="transmembrane region" description="Helical" evidence="7">
    <location>
        <begin position="179"/>
        <end position="201"/>
    </location>
</feature>
<name>A0A7H9B4N0_ZYGMR</name>
<dbReference type="GO" id="GO:0005366">
    <property type="term" value="F:myo-inositol:proton symporter activity"/>
    <property type="evidence" value="ECO:0007669"/>
    <property type="project" value="TreeGrafter"/>
</dbReference>
<sequence>MEQRREANVRSSYEVDEVYSDLYSTLSQVTSTTANDIEQLLFSFTWRTCFILLGATVGGLLFGYDTGVISGVLLSLKPQDISRSVITNFDKEIITSITCVGSFFGSALAIPMADKYGRKMTLAYCCIVFVLAALLMATSMTLTFLVFGRFIVGIAVGIAAQCVPVYMSEISPSNARGTILTLNSLAITGGQLISYIISFFFSSIDQSWRYLFGLSAIPALLFICLLDFIPESPRWLISFGSLTKAHESIKIIYPKATPRQIALKLKRLIIDINKMRRYQDVEEPLLRRSSCFFFRYNHSSNSLQLLEEPPTDPSNSEVFILPKNAGQRSTRRRIHRMEPRAKRALTVGCVLMFFQQITGFNAFMYYATIIFANLKVENPLIPAMAVAFTNFIFTFVALKLVDSVGRRSTLLCTVFIMIIGLLLSSVGFARTDTRLIITSLLIFVAAYASGMGAIPWSTVELLPLNRRSFGSGCISCVNWLTNAIVSMSYLSIMNRVGNEHTMMIFVFFAVLNWIFVYFFFPEVKGLSLEEIGKVFENGIDVHYVYRNYH</sequence>
<dbReference type="GeneID" id="59236436"/>
<dbReference type="AlphaFoldDB" id="A0A7H9B4N0"/>
<dbReference type="PROSITE" id="PS50850">
    <property type="entry name" value="MFS"/>
    <property type="match status" value="1"/>
</dbReference>
<evidence type="ECO:0000259" key="8">
    <source>
        <dbReference type="PROSITE" id="PS50850"/>
    </source>
</evidence>
<dbReference type="PROSITE" id="PS00217">
    <property type="entry name" value="SUGAR_TRANSPORT_2"/>
    <property type="match status" value="1"/>
</dbReference>
<protein>
    <recommendedName>
        <fullName evidence="8">Major facilitator superfamily (MFS) profile domain-containing protein</fullName>
    </recommendedName>
</protein>
<keyword evidence="6 7" id="KW-0472">Membrane</keyword>
<proteinExistence type="inferred from homology"/>
<evidence type="ECO:0000256" key="3">
    <source>
        <dbReference type="ARBA" id="ARBA00022448"/>
    </source>
</evidence>
<dbReference type="PANTHER" id="PTHR48020:SF12">
    <property type="entry name" value="PROTON MYO-INOSITOL COTRANSPORTER"/>
    <property type="match status" value="1"/>
</dbReference>
<organism evidence="9 10">
    <name type="scientific">Zygotorulaspora mrakii</name>
    <name type="common">Zygosaccharomyces mrakii</name>
    <dbReference type="NCBI Taxonomy" id="42260"/>
    <lineage>
        <taxon>Eukaryota</taxon>
        <taxon>Fungi</taxon>
        <taxon>Dikarya</taxon>
        <taxon>Ascomycota</taxon>
        <taxon>Saccharomycotina</taxon>
        <taxon>Saccharomycetes</taxon>
        <taxon>Saccharomycetales</taxon>
        <taxon>Saccharomycetaceae</taxon>
        <taxon>Zygotorulaspora</taxon>
    </lineage>
</organism>
<dbReference type="Gene3D" id="1.20.1250.20">
    <property type="entry name" value="MFS general substrate transporter like domains"/>
    <property type="match status" value="1"/>
</dbReference>
<dbReference type="Proteomes" id="UP000509704">
    <property type="component" value="Chromosome 4"/>
</dbReference>
<dbReference type="PROSITE" id="PS00216">
    <property type="entry name" value="SUGAR_TRANSPORT_1"/>
    <property type="match status" value="1"/>
</dbReference>
<dbReference type="InterPro" id="IPR036259">
    <property type="entry name" value="MFS_trans_sf"/>
</dbReference>
<feature type="transmembrane region" description="Helical" evidence="7">
    <location>
        <begin position="146"/>
        <end position="167"/>
    </location>
</feature>
<feature type="transmembrane region" description="Helical" evidence="7">
    <location>
        <begin position="344"/>
        <end position="367"/>
    </location>
</feature>
<feature type="transmembrane region" description="Helical" evidence="7">
    <location>
        <begin position="122"/>
        <end position="140"/>
    </location>
</feature>
<dbReference type="GO" id="GO:1904679">
    <property type="term" value="P:myo-inositol import across plasma membrane"/>
    <property type="evidence" value="ECO:0007669"/>
    <property type="project" value="TreeGrafter"/>
</dbReference>
<feature type="transmembrane region" description="Helical" evidence="7">
    <location>
        <begin position="379"/>
        <end position="398"/>
    </location>
</feature>
<dbReference type="EMBL" id="CP058607">
    <property type="protein sequence ID" value="QLG72712.1"/>
    <property type="molecule type" value="Genomic_DNA"/>
</dbReference>
<evidence type="ECO:0000313" key="9">
    <source>
        <dbReference type="EMBL" id="QLG72712.1"/>
    </source>
</evidence>
<accession>A0A7H9B4N0</accession>